<protein>
    <submittedName>
        <fullName evidence="1">Uncharacterized protein</fullName>
    </submittedName>
</protein>
<organism evidence="1">
    <name type="scientific">Siphoviridae sp. ctVDy27</name>
    <dbReference type="NCBI Taxonomy" id="2827881"/>
    <lineage>
        <taxon>Viruses</taxon>
        <taxon>Duplodnaviria</taxon>
        <taxon>Heunggongvirae</taxon>
        <taxon>Uroviricota</taxon>
        <taxon>Caudoviricetes</taxon>
    </lineage>
</organism>
<dbReference type="EMBL" id="BK032543">
    <property type="protein sequence ID" value="DAF46743.1"/>
    <property type="molecule type" value="Genomic_DNA"/>
</dbReference>
<sequence length="31" mass="3706">MKYTLTNHMLTNKVRDRGKISGSFFLLEHHM</sequence>
<accession>A0A8S5S7T7</accession>
<reference evidence="1" key="1">
    <citation type="journal article" date="2021" name="Proc. Natl. Acad. Sci. U.S.A.">
        <title>A Catalog of Tens of Thousands of Viruses from Human Metagenomes Reveals Hidden Associations with Chronic Diseases.</title>
        <authorList>
            <person name="Tisza M.J."/>
            <person name="Buck C.B."/>
        </authorList>
    </citation>
    <scope>NUCLEOTIDE SEQUENCE</scope>
    <source>
        <strain evidence="1">CtVDy27</strain>
    </source>
</reference>
<evidence type="ECO:0000313" key="1">
    <source>
        <dbReference type="EMBL" id="DAF46743.1"/>
    </source>
</evidence>
<name>A0A8S5S7T7_9CAUD</name>
<proteinExistence type="predicted"/>